<evidence type="ECO:0000313" key="1">
    <source>
        <dbReference type="EMBL" id="MBU9735283.1"/>
    </source>
</evidence>
<protein>
    <submittedName>
        <fullName evidence="1">NusG domain II-containing protein</fullName>
    </submittedName>
</protein>
<proteinExistence type="predicted"/>
<dbReference type="Pfam" id="PF07009">
    <property type="entry name" value="NusG_II"/>
    <property type="match status" value="1"/>
</dbReference>
<dbReference type="Proteomes" id="UP000712157">
    <property type="component" value="Unassembled WGS sequence"/>
</dbReference>
<dbReference type="Gene3D" id="2.60.320.10">
    <property type="entry name" value="N-utilization substance G protein NusG, insert domain"/>
    <property type="match status" value="1"/>
</dbReference>
<sequence>MKKNDWMLLAAVIVIAAGLYVVNTWIIHKPGKEVVVTVEGKLYGTYPLNEDAVIDIQGTNRLEIRDGKADMVWADCPDKLCVHQKAIQRNGETIVCLPNQVVAEVKGDGNTDGSEADGVDAVAH</sequence>
<dbReference type="RefSeq" id="WP_158344268.1">
    <property type="nucleotide sequence ID" value="NZ_JAHQCW010000002.1"/>
</dbReference>
<accession>A0A949K4D9</accession>
<reference evidence="1" key="1">
    <citation type="submission" date="2021-06" db="EMBL/GenBank/DDBJ databases">
        <title>Description of novel taxa of the family Lachnospiraceae.</title>
        <authorList>
            <person name="Chaplin A.V."/>
            <person name="Sokolova S.R."/>
            <person name="Pikina A.P."/>
            <person name="Korzhanova M."/>
            <person name="Belova V."/>
            <person name="Korostin D."/>
            <person name="Efimov B.A."/>
        </authorList>
    </citation>
    <scope>NUCLEOTIDE SEQUENCE</scope>
    <source>
        <strain evidence="1">ASD5720</strain>
    </source>
</reference>
<dbReference type="InterPro" id="IPR038690">
    <property type="entry name" value="NusG_2_sf"/>
</dbReference>
<dbReference type="CDD" id="cd09911">
    <property type="entry name" value="Lin0431_like"/>
    <property type="match status" value="1"/>
</dbReference>
<dbReference type="EMBL" id="JAHQCW010000002">
    <property type="protein sequence ID" value="MBU9735283.1"/>
    <property type="molecule type" value="Genomic_DNA"/>
</dbReference>
<comment type="caution">
    <text evidence="1">The sequence shown here is derived from an EMBL/GenBank/DDBJ whole genome shotgun (WGS) entry which is preliminary data.</text>
</comment>
<gene>
    <name evidence="1" type="ORF">KTH89_01975</name>
</gene>
<keyword evidence="2" id="KW-1185">Reference proteome</keyword>
<evidence type="ECO:0000313" key="2">
    <source>
        <dbReference type="Proteomes" id="UP000712157"/>
    </source>
</evidence>
<dbReference type="AlphaFoldDB" id="A0A949K4D9"/>
<name>A0A949K4D9_9FIRM</name>
<organism evidence="1 2">
    <name type="scientific">Diplocloster agilis</name>
    <dbReference type="NCBI Taxonomy" id="2850323"/>
    <lineage>
        <taxon>Bacteria</taxon>
        <taxon>Bacillati</taxon>
        <taxon>Bacillota</taxon>
        <taxon>Clostridia</taxon>
        <taxon>Lachnospirales</taxon>
        <taxon>Lachnospiraceae</taxon>
        <taxon>Diplocloster</taxon>
    </lineage>
</organism>